<protein>
    <submittedName>
        <fullName evidence="2">Uncharacterized protein</fullName>
    </submittedName>
</protein>
<keyword evidence="1" id="KW-0472">Membrane</keyword>
<evidence type="ECO:0000313" key="2">
    <source>
        <dbReference type="EMBL" id="MBX43565.1"/>
    </source>
</evidence>
<reference evidence="2" key="1">
    <citation type="submission" date="2018-02" db="EMBL/GenBank/DDBJ databases">
        <title>Rhizophora mucronata_Transcriptome.</title>
        <authorList>
            <person name="Meera S.P."/>
            <person name="Sreeshan A."/>
            <person name="Augustine A."/>
        </authorList>
    </citation>
    <scope>NUCLEOTIDE SEQUENCE</scope>
    <source>
        <tissue evidence="2">Leaf</tissue>
    </source>
</reference>
<feature type="transmembrane region" description="Helical" evidence="1">
    <location>
        <begin position="21"/>
        <end position="37"/>
    </location>
</feature>
<accession>A0A2P2NM71</accession>
<evidence type="ECO:0000256" key="1">
    <source>
        <dbReference type="SAM" id="Phobius"/>
    </source>
</evidence>
<name>A0A2P2NM71_RHIMU</name>
<dbReference type="AlphaFoldDB" id="A0A2P2NM71"/>
<organism evidence="2">
    <name type="scientific">Rhizophora mucronata</name>
    <name type="common">Asiatic mangrove</name>
    <dbReference type="NCBI Taxonomy" id="61149"/>
    <lineage>
        <taxon>Eukaryota</taxon>
        <taxon>Viridiplantae</taxon>
        <taxon>Streptophyta</taxon>
        <taxon>Embryophyta</taxon>
        <taxon>Tracheophyta</taxon>
        <taxon>Spermatophyta</taxon>
        <taxon>Magnoliopsida</taxon>
        <taxon>eudicotyledons</taxon>
        <taxon>Gunneridae</taxon>
        <taxon>Pentapetalae</taxon>
        <taxon>rosids</taxon>
        <taxon>fabids</taxon>
        <taxon>Malpighiales</taxon>
        <taxon>Rhizophoraceae</taxon>
        <taxon>Rhizophora</taxon>
    </lineage>
</organism>
<sequence length="41" mass="4869">MGRQNFWRGYENAKMKYHAGVFQHISICCILNIWVQIEILG</sequence>
<dbReference type="EMBL" id="GGEC01063081">
    <property type="protein sequence ID" value="MBX43565.1"/>
    <property type="molecule type" value="Transcribed_RNA"/>
</dbReference>
<proteinExistence type="predicted"/>
<keyword evidence="1" id="KW-1133">Transmembrane helix</keyword>
<keyword evidence="1" id="KW-0812">Transmembrane</keyword>